<dbReference type="Proteomes" id="UP001194468">
    <property type="component" value="Unassembled WGS sequence"/>
</dbReference>
<evidence type="ECO:0000313" key="3">
    <source>
        <dbReference type="Proteomes" id="UP001194468"/>
    </source>
</evidence>
<organism evidence="2 3">
    <name type="scientific">Boletus edulis BED1</name>
    <dbReference type="NCBI Taxonomy" id="1328754"/>
    <lineage>
        <taxon>Eukaryota</taxon>
        <taxon>Fungi</taxon>
        <taxon>Dikarya</taxon>
        <taxon>Basidiomycota</taxon>
        <taxon>Agaricomycotina</taxon>
        <taxon>Agaricomycetes</taxon>
        <taxon>Agaricomycetidae</taxon>
        <taxon>Boletales</taxon>
        <taxon>Boletineae</taxon>
        <taxon>Boletaceae</taxon>
        <taxon>Boletoideae</taxon>
        <taxon>Boletus</taxon>
    </lineage>
</organism>
<proteinExistence type="predicted"/>
<sequence length="167" mass="18430">MTGGSDQLESPSVSSQQTGAQPPQDNSSDCNLENPAPSLNSCFAIPHLPLKGTPSAVGALRTHGPISSQLATWTPLQNSYENGFCMMQIVQTLLTPNEMNMNVKRQSCSSRWRGLNQPFSALKKNLQLRRCMRAPSAWVFSSVVPRRWREDLNLPTLNLVLFGIQFG</sequence>
<evidence type="ECO:0000313" key="2">
    <source>
        <dbReference type="EMBL" id="KAF8417311.1"/>
    </source>
</evidence>
<evidence type="ECO:0000256" key="1">
    <source>
        <dbReference type="SAM" id="MobiDB-lite"/>
    </source>
</evidence>
<accession>A0AAD4BCB6</accession>
<dbReference type="EMBL" id="WHUW01000227">
    <property type="protein sequence ID" value="KAF8417311.1"/>
    <property type="molecule type" value="Genomic_DNA"/>
</dbReference>
<keyword evidence="3" id="KW-1185">Reference proteome</keyword>
<comment type="caution">
    <text evidence="2">The sequence shown here is derived from an EMBL/GenBank/DDBJ whole genome shotgun (WGS) entry which is preliminary data.</text>
</comment>
<reference evidence="2" key="2">
    <citation type="journal article" date="2020" name="Nat. Commun.">
        <title>Large-scale genome sequencing of mycorrhizal fungi provides insights into the early evolution of symbiotic traits.</title>
        <authorList>
            <person name="Miyauchi S."/>
            <person name="Kiss E."/>
            <person name="Kuo A."/>
            <person name="Drula E."/>
            <person name="Kohler A."/>
            <person name="Sanchez-Garcia M."/>
            <person name="Morin E."/>
            <person name="Andreopoulos B."/>
            <person name="Barry K.W."/>
            <person name="Bonito G."/>
            <person name="Buee M."/>
            <person name="Carver A."/>
            <person name="Chen C."/>
            <person name="Cichocki N."/>
            <person name="Clum A."/>
            <person name="Culley D."/>
            <person name="Crous P.W."/>
            <person name="Fauchery L."/>
            <person name="Girlanda M."/>
            <person name="Hayes R.D."/>
            <person name="Keri Z."/>
            <person name="LaButti K."/>
            <person name="Lipzen A."/>
            <person name="Lombard V."/>
            <person name="Magnuson J."/>
            <person name="Maillard F."/>
            <person name="Murat C."/>
            <person name="Nolan M."/>
            <person name="Ohm R.A."/>
            <person name="Pangilinan J."/>
            <person name="Pereira M.F."/>
            <person name="Perotto S."/>
            <person name="Peter M."/>
            <person name="Pfister S."/>
            <person name="Riley R."/>
            <person name="Sitrit Y."/>
            <person name="Stielow J.B."/>
            <person name="Szollosi G."/>
            <person name="Zifcakova L."/>
            <person name="Stursova M."/>
            <person name="Spatafora J.W."/>
            <person name="Tedersoo L."/>
            <person name="Vaario L.M."/>
            <person name="Yamada A."/>
            <person name="Yan M."/>
            <person name="Wang P."/>
            <person name="Xu J."/>
            <person name="Bruns T."/>
            <person name="Baldrian P."/>
            <person name="Vilgalys R."/>
            <person name="Dunand C."/>
            <person name="Henrissat B."/>
            <person name="Grigoriev I.V."/>
            <person name="Hibbett D."/>
            <person name="Nagy L.G."/>
            <person name="Martin F.M."/>
        </authorList>
    </citation>
    <scope>NUCLEOTIDE SEQUENCE</scope>
    <source>
        <strain evidence="2">BED1</strain>
    </source>
</reference>
<name>A0AAD4BCB6_BOLED</name>
<protein>
    <submittedName>
        <fullName evidence="2">Uncharacterized protein</fullName>
    </submittedName>
</protein>
<feature type="region of interest" description="Disordered" evidence="1">
    <location>
        <begin position="1"/>
        <end position="33"/>
    </location>
</feature>
<dbReference type="AlphaFoldDB" id="A0AAD4BCB6"/>
<gene>
    <name evidence="2" type="ORF">L210DRAFT_936049</name>
</gene>
<reference evidence="2" key="1">
    <citation type="submission" date="2019-10" db="EMBL/GenBank/DDBJ databases">
        <authorList>
            <consortium name="DOE Joint Genome Institute"/>
            <person name="Kuo A."/>
            <person name="Miyauchi S."/>
            <person name="Kiss E."/>
            <person name="Drula E."/>
            <person name="Kohler A."/>
            <person name="Sanchez-Garcia M."/>
            <person name="Andreopoulos B."/>
            <person name="Barry K.W."/>
            <person name="Bonito G."/>
            <person name="Buee M."/>
            <person name="Carver A."/>
            <person name="Chen C."/>
            <person name="Cichocki N."/>
            <person name="Clum A."/>
            <person name="Culley D."/>
            <person name="Crous P.W."/>
            <person name="Fauchery L."/>
            <person name="Girlanda M."/>
            <person name="Hayes R."/>
            <person name="Keri Z."/>
            <person name="LaButti K."/>
            <person name="Lipzen A."/>
            <person name="Lombard V."/>
            <person name="Magnuson J."/>
            <person name="Maillard F."/>
            <person name="Morin E."/>
            <person name="Murat C."/>
            <person name="Nolan M."/>
            <person name="Ohm R."/>
            <person name="Pangilinan J."/>
            <person name="Pereira M."/>
            <person name="Perotto S."/>
            <person name="Peter M."/>
            <person name="Riley R."/>
            <person name="Sitrit Y."/>
            <person name="Stielow B."/>
            <person name="Szollosi G."/>
            <person name="Zifcakova L."/>
            <person name="Stursova M."/>
            <person name="Spatafora J.W."/>
            <person name="Tedersoo L."/>
            <person name="Vaario L.-M."/>
            <person name="Yamada A."/>
            <person name="Yan M."/>
            <person name="Wang P."/>
            <person name="Xu J."/>
            <person name="Bruns T."/>
            <person name="Baldrian P."/>
            <person name="Vilgalys R."/>
            <person name="Henrissat B."/>
            <person name="Grigoriev I.V."/>
            <person name="Hibbett D."/>
            <person name="Nagy L.G."/>
            <person name="Martin F.M."/>
        </authorList>
    </citation>
    <scope>NUCLEOTIDE SEQUENCE</scope>
    <source>
        <strain evidence="2">BED1</strain>
    </source>
</reference>